<evidence type="ECO:0000256" key="4">
    <source>
        <dbReference type="ARBA" id="ARBA00037279"/>
    </source>
</evidence>
<feature type="compositionally biased region" description="Low complexity" evidence="6">
    <location>
        <begin position="92"/>
        <end position="106"/>
    </location>
</feature>
<reference evidence="7 8" key="1">
    <citation type="journal article" date="2019" name="BMC Genomics">
        <title>Chromosome level assembly and comparative genome analysis confirm lager-brewing yeasts originated from a single hybridization.</title>
        <authorList>
            <person name="Salazar A.N."/>
            <person name="Gorter de Vries A.R."/>
            <person name="van den Broek M."/>
            <person name="Brouwers N."/>
            <person name="de la Torre Cortes P."/>
            <person name="Kuijpers N.G.A."/>
            <person name="Daran J.G."/>
            <person name="Abeel T."/>
        </authorList>
    </citation>
    <scope>NUCLEOTIDE SEQUENCE [LARGE SCALE GENOMIC DNA]</scope>
    <source>
        <strain evidence="7 8">CBS 1483</strain>
    </source>
</reference>
<dbReference type="PANTHER" id="PTHR21107:SF2">
    <property type="entry name" value="CYTOCHROME C OXIDASE ASSEMBLY PROTEIN COX19"/>
    <property type="match status" value="1"/>
</dbReference>
<gene>
    <name evidence="7" type="primary">COX19_2</name>
    <name evidence="7" type="ORF">GRS66_009221</name>
</gene>
<evidence type="ECO:0000256" key="3">
    <source>
        <dbReference type="ARBA" id="ARBA00023157"/>
    </source>
</evidence>
<evidence type="ECO:0000313" key="7">
    <source>
        <dbReference type="EMBL" id="QID86586.1"/>
    </source>
</evidence>
<dbReference type="GO" id="GO:0005758">
    <property type="term" value="C:mitochondrial intermembrane space"/>
    <property type="evidence" value="ECO:0007669"/>
    <property type="project" value="TreeGrafter"/>
</dbReference>
<accession>A0A6C1EB13</accession>
<dbReference type="Proteomes" id="UP000501346">
    <property type="component" value="Chromosome SeXII"/>
</dbReference>
<dbReference type="GO" id="GO:0033617">
    <property type="term" value="P:mitochondrial respiratory chain complex IV assembly"/>
    <property type="evidence" value="ECO:0007669"/>
    <property type="project" value="TreeGrafter"/>
</dbReference>
<evidence type="ECO:0000256" key="6">
    <source>
        <dbReference type="SAM" id="MobiDB-lite"/>
    </source>
</evidence>
<keyword evidence="2" id="KW-0963">Cytoplasm</keyword>
<feature type="region of interest" description="Disordered" evidence="6">
    <location>
        <begin position="78"/>
        <end position="106"/>
    </location>
</feature>
<comment type="function">
    <text evidence="4">Required for the assembly of mitochondrial cytochrome c oxidase.</text>
</comment>
<dbReference type="OrthoDB" id="268594at2759"/>
<dbReference type="InterPro" id="IPR051383">
    <property type="entry name" value="COX19"/>
</dbReference>
<feature type="region of interest" description="Disordered" evidence="6">
    <location>
        <begin position="1"/>
        <end position="26"/>
    </location>
</feature>
<proteinExistence type="inferred from homology"/>
<protein>
    <submittedName>
        <fullName evidence="7">Cytochrome c oxidase assembly protein cox19</fullName>
    </submittedName>
</protein>
<dbReference type="EMBL" id="CP049009">
    <property type="protein sequence ID" value="QID86586.1"/>
    <property type="molecule type" value="Genomic_DNA"/>
</dbReference>
<feature type="compositionally biased region" description="Polar residues" evidence="6">
    <location>
        <begin position="1"/>
        <end position="10"/>
    </location>
</feature>
<keyword evidence="3" id="KW-1015">Disulfide bond</keyword>
<sequence length="106" mass="12066">MSGNPGSSLSALRPTPPERGSFPLDHDGDCTKHMQEYLKCMQLVQNENAMNCRLLAKNYLRCRMDHQLMDYDEWSHLGLPEDTPSTVDRATNKNNNVNNTNNTNNK</sequence>
<dbReference type="PROSITE" id="PS51808">
    <property type="entry name" value="CHCH"/>
    <property type="match status" value="1"/>
</dbReference>
<organism evidence="7 8">
    <name type="scientific">Saccharomyces pastorianus</name>
    <name type="common">Lager yeast</name>
    <name type="synonym">Saccharomyces cerevisiae x Saccharomyces eubayanus</name>
    <dbReference type="NCBI Taxonomy" id="27292"/>
    <lineage>
        <taxon>Eukaryota</taxon>
        <taxon>Fungi</taxon>
        <taxon>Dikarya</taxon>
        <taxon>Ascomycota</taxon>
        <taxon>Saccharomycotina</taxon>
        <taxon>Saccharomycetes</taxon>
        <taxon>Saccharomycetales</taxon>
        <taxon>Saccharomycetaceae</taxon>
        <taxon>Saccharomyces</taxon>
    </lineage>
</organism>
<name>A0A6C1EB13_SACPS</name>
<keyword evidence="8" id="KW-1185">Reference proteome</keyword>
<evidence type="ECO:0000256" key="2">
    <source>
        <dbReference type="ARBA" id="ARBA00022490"/>
    </source>
</evidence>
<comment type="similarity">
    <text evidence="5">Belongs to the COX19 family.</text>
</comment>
<evidence type="ECO:0000256" key="1">
    <source>
        <dbReference type="ARBA" id="ARBA00004496"/>
    </source>
</evidence>
<evidence type="ECO:0000313" key="8">
    <source>
        <dbReference type="Proteomes" id="UP000501346"/>
    </source>
</evidence>
<evidence type="ECO:0000256" key="5">
    <source>
        <dbReference type="ARBA" id="ARBA00038223"/>
    </source>
</evidence>
<dbReference type="PANTHER" id="PTHR21107">
    <property type="entry name" value="CYTOCHROME C OXIDASE ASSEMBLY PROTEIN COX19"/>
    <property type="match status" value="1"/>
</dbReference>
<comment type="subcellular location">
    <subcellularLocation>
        <location evidence="1">Cytoplasm</location>
    </subcellularLocation>
</comment>
<dbReference type="AlphaFoldDB" id="A0A6C1EB13"/>